<dbReference type="EMBL" id="MU006302">
    <property type="protein sequence ID" value="KAF2851371.1"/>
    <property type="molecule type" value="Genomic_DNA"/>
</dbReference>
<keyword evidence="3" id="KW-1185">Reference proteome</keyword>
<feature type="region of interest" description="Disordered" evidence="1">
    <location>
        <begin position="1"/>
        <end position="48"/>
    </location>
</feature>
<evidence type="ECO:0000313" key="2">
    <source>
        <dbReference type="EMBL" id="KAF2851371.1"/>
    </source>
</evidence>
<proteinExistence type="predicted"/>
<evidence type="ECO:0000256" key="1">
    <source>
        <dbReference type="SAM" id="MobiDB-lite"/>
    </source>
</evidence>
<protein>
    <submittedName>
        <fullName evidence="2">Uncharacterized protein</fullName>
    </submittedName>
</protein>
<reference evidence="2" key="1">
    <citation type="submission" date="2020-01" db="EMBL/GenBank/DDBJ databases">
        <authorList>
            <consortium name="DOE Joint Genome Institute"/>
            <person name="Haridas S."/>
            <person name="Albert R."/>
            <person name="Binder M."/>
            <person name="Bloem J."/>
            <person name="Labutti K."/>
            <person name="Salamov A."/>
            <person name="Andreopoulos B."/>
            <person name="Baker S.E."/>
            <person name="Barry K."/>
            <person name="Bills G."/>
            <person name="Bluhm B.H."/>
            <person name="Cannon C."/>
            <person name="Castanera R."/>
            <person name="Culley D.E."/>
            <person name="Daum C."/>
            <person name="Ezra D."/>
            <person name="Gonzalez J.B."/>
            <person name="Henrissat B."/>
            <person name="Kuo A."/>
            <person name="Liang C."/>
            <person name="Lipzen A."/>
            <person name="Lutzoni F."/>
            <person name="Magnuson J."/>
            <person name="Mondo S."/>
            <person name="Nolan M."/>
            <person name="Ohm R."/>
            <person name="Pangilinan J."/>
            <person name="Park H.-J."/>
            <person name="Ramirez L."/>
            <person name="Alfaro M."/>
            <person name="Sun H."/>
            <person name="Tritt A."/>
            <person name="Yoshinaga Y."/>
            <person name="Zwiers L.-H."/>
            <person name="Turgeon B.G."/>
            <person name="Goodwin S.B."/>
            <person name="Spatafora J.W."/>
            <person name="Crous P.W."/>
            <person name="Grigoriev I.V."/>
        </authorList>
    </citation>
    <scope>NUCLEOTIDE SEQUENCE</scope>
    <source>
        <strain evidence="2">IPT5</strain>
    </source>
</reference>
<evidence type="ECO:0000313" key="3">
    <source>
        <dbReference type="Proteomes" id="UP000799423"/>
    </source>
</evidence>
<gene>
    <name evidence="2" type="ORF">T440DRAFT_467665</name>
</gene>
<organism evidence="2 3">
    <name type="scientific">Plenodomus tracheiphilus IPT5</name>
    <dbReference type="NCBI Taxonomy" id="1408161"/>
    <lineage>
        <taxon>Eukaryota</taxon>
        <taxon>Fungi</taxon>
        <taxon>Dikarya</taxon>
        <taxon>Ascomycota</taxon>
        <taxon>Pezizomycotina</taxon>
        <taxon>Dothideomycetes</taxon>
        <taxon>Pleosporomycetidae</taxon>
        <taxon>Pleosporales</taxon>
        <taxon>Pleosporineae</taxon>
        <taxon>Leptosphaeriaceae</taxon>
        <taxon>Plenodomus</taxon>
    </lineage>
</organism>
<feature type="region of interest" description="Disordered" evidence="1">
    <location>
        <begin position="116"/>
        <end position="140"/>
    </location>
</feature>
<sequence>MGEVWSRGALSQSRKEQTESVVSGWLGHKGSTRHEPNNRPSYSGLNGTRGKKALFSSFSDRANVCVVQGNRGQQRASVMSLLVSQRLRSADAVAEGGSELKAVGVLPRLLIHALPDRNTSDRPAPVTSSSSNHRPIARTC</sequence>
<dbReference type="AlphaFoldDB" id="A0A6A7B7B8"/>
<accession>A0A6A7B7B8</accession>
<dbReference type="Proteomes" id="UP000799423">
    <property type="component" value="Unassembled WGS sequence"/>
</dbReference>
<name>A0A6A7B7B8_9PLEO</name>